<dbReference type="EMBL" id="VIGD01000001">
    <property type="protein sequence ID" value="TQE92502.1"/>
    <property type="molecule type" value="Genomic_DNA"/>
</dbReference>
<dbReference type="AlphaFoldDB" id="A0A540V6X3"/>
<sequence length="86" mass="9871">MELLQNWEKWKSFLGKQVENAKNLGMSNNTIEKTAVQIGEYLAKNVDPKNEQERVLADLWSVANEKEKHALASCIMKLVQEKRAVN</sequence>
<dbReference type="InterPro" id="IPR024702">
    <property type="entry name" value="Uncharacterised_YmfJ"/>
</dbReference>
<dbReference type="Proteomes" id="UP000315753">
    <property type="component" value="Unassembled WGS sequence"/>
</dbReference>
<evidence type="ECO:0000313" key="1">
    <source>
        <dbReference type="EMBL" id="TQE92502.1"/>
    </source>
</evidence>
<evidence type="ECO:0000313" key="2">
    <source>
        <dbReference type="Proteomes" id="UP000315753"/>
    </source>
</evidence>
<protein>
    <submittedName>
        <fullName evidence="1">DUF3243 domain-containing protein</fullName>
    </submittedName>
</protein>
<proteinExistence type="predicted"/>
<keyword evidence="2" id="KW-1185">Reference proteome</keyword>
<dbReference type="InterPro" id="IPR021637">
    <property type="entry name" value="DUF3243"/>
</dbReference>
<reference evidence="1 2" key="1">
    <citation type="submission" date="2019-06" db="EMBL/GenBank/DDBJ databases">
        <title>Genome sequence of Ureibacillus terrenus.</title>
        <authorList>
            <person name="Maclea K.S."/>
            <person name="Simoes M."/>
        </authorList>
    </citation>
    <scope>NUCLEOTIDE SEQUENCE [LARGE SCALE GENOMIC DNA]</scope>
    <source>
        <strain evidence="1 2">ATCC BAA-384</strain>
    </source>
</reference>
<dbReference type="RefSeq" id="WP_141601054.1">
    <property type="nucleotide sequence ID" value="NZ_JARMSB010000001.1"/>
</dbReference>
<accession>A0A540V6X3</accession>
<dbReference type="Gene3D" id="1.10.760.20">
    <property type="entry name" value="Protein of unknown function DUF3243"/>
    <property type="match status" value="1"/>
</dbReference>
<dbReference type="InterPro" id="IPR038292">
    <property type="entry name" value="YmfJ/YflH_sf"/>
</dbReference>
<name>A0A540V6X3_9BACL</name>
<dbReference type="PIRSF" id="PIRSF004764">
    <property type="entry name" value="YmfJ"/>
    <property type="match status" value="1"/>
</dbReference>
<dbReference type="OrthoDB" id="2382009at2"/>
<comment type="caution">
    <text evidence="1">The sequence shown here is derived from an EMBL/GenBank/DDBJ whole genome shotgun (WGS) entry which is preliminary data.</text>
</comment>
<organism evidence="1 2">
    <name type="scientific">Ureibacillus terrenus</name>
    <dbReference type="NCBI Taxonomy" id="118246"/>
    <lineage>
        <taxon>Bacteria</taxon>
        <taxon>Bacillati</taxon>
        <taxon>Bacillota</taxon>
        <taxon>Bacilli</taxon>
        <taxon>Bacillales</taxon>
        <taxon>Caryophanaceae</taxon>
        <taxon>Ureibacillus</taxon>
    </lineage>
</organism>
<dbReference type="Pfam" id="PF11588">
    <property type="entry name" value="DUF3243"/>
    <property type="match status" value="1"/>
</dbReference>
<gene>
    <name evidence="1" type="ORF">FKZ59_01985</name>
</gene>